<keyword evidence="2" id="KW-1185">Reference proteome</keyword>
<proteinExistence type="predicted"/>
<organism evidence="1 2">
    <name type="scientific">Peronosclerospora sorghi</name>
    <dbReference type="NCBI Taxonomy" id="230839"/>
    <lineage>
        <taxon>Eukaryota</taxon>
        <taxon>Sar</taxon>
        <taxon>Stramenopiles</taxon>
        <taxon>Oomycota</taxon>
        <taxon>Peronosporomycetes</taxon>
        <taxon>Peronosporales</taxon>
        <taxon>Peronosporaceae</taxon>
        <taxon>Peronosclerospora</taxon>
    </lineage>
</organism>
<name>A0ACC0VKN5_9STRA</name>
<accession>A0ACC0VKN5</accession>
<gene>
    <name evidence="1" type="ORF">PsorP6_016354</name>
</gene>
<reference evidence="1 2" key="1">
    <citation type="journal article" date="2022" name="bioRxiv">
        <title>The genome of the oomycete Peronosclerospora sorghi, a cosmopolitan pathogen of maize and sorghum, is inflated with dispersed pseudogenes.</title>
        <authorList>
            <person name="Fletcher K."/>
            <person name="Martin F."/>
            <person name="Isakeit T."/>
            <person name="Cavanaugh K."/>
            <person name="Magill C."/>
            <person name="Michelmore R."/>
        </authorList>
    </citation>
    <scope>NUCLEOTIDE SEQUENCE [LARGE SCALE GENOMIC DNA]</scope>
    <source>
        <strain evidence="1">P6</strain>
    </source>
</reference>
<dbReference type="Proteomes" id="UP001163321">
    <property type="component" value="Chromosome 8"/>
</dbReference>
<evidence type="ECO:0000313" key="1">
    <source>
        <dbReference type="EMBL" id="KAI9906500.1"/>
    </source>
</evidence>
<evidence type="ECO:0000313" key="2">
    <source>
        <dbReference type="Proteomes" id="UP001163321"/>
    </source>
</evidence>
<sequence>MASQVVEIGRKDPKAAVAGILEVLNLLSDKARDEAVAALPSSTQHADEEAHLALLCTSVRRGGRTEDGPFSAQSYQPPRSERQRMKSIGSDTRSSTMDDQYQFVKVTAAAR</sequence>
<protein>
    <submittedName>
        <fullName evidence="1">Uncharacterized protein</fullName>
    </submittedName>
</protein>
<dbReference type="EMBL" id="CM047587">
    <property type="protein sequence ID" value="KAI9906500.1"/>
    <property type="molecule type" value="Genomic_DNA"/>
</dbReference>
<comment type="caution">
    <text evidence="1">The sequence shown here is derived from an EMBL/GenBank/DDBJ whole genome shotgun (WGS) entry which is preliminary data.</text>
</comment>